<organism evidence="2 3">
    <name type="scientific">Candidatus Schekmanbacteria bacterium GWA2_38_11</name>
    <dbReference type="NCBI Taxonomy" id="1817876"/>
    <lineage>
        <taxon>Bacteria</taxon>
        <taxon>Candidatus Schekmaniibacteriota</taxon>
    </lineage>
</organism>
<comment type="caution">
    <text evidence="2">The sequence shown here is derived from an EMBL/GenBank/DDBJ whole genome shotgun (WGS) entry which is preliminary data.</text>
</comment>
<gene>
    <name evidence="2" type="ORF">A2042_03980</name>
</gene>
<dbReference type="AlphaFoldDB" id="A0A1F7RMP3"/>
<proteinExistence type="predicted"/>
<accession>A0A1F7RMP3</accession>
<reference evidence="2 3" key="1">
    <citation type="journal article" date="2016" name="Nat. Commun.">
        <title>Thousands of microbial genomes shed light on interconnected biogeochemical processes in an aquifer system.</title>
        <authorList>
            <person name="Anantharaman K."/>
            <person name="Brown C.T."/>
            <person name="Hug L.A."/>
            <person name="Sharon I."/>
            <person name="Castelle C.J."/>
            <person name="Probst A.J."/>
            <person name="Thomas B.C."/>
            <person name="Singh A."/>
            <person name="Wilkins M.J."/>
            <person name="Karaoz U."/>
            <person name="Brodie E.L."/>
            <person name="Williams K.H."/>
            <person name="Hubbard S.S."/>
            <person name="Banfield J.F."/>
        </authorList>
    </citation>
    <scope>NUCLEOTIDE SEQUENCE [LARGE SCALE GENOMIC DNA]</scope>
</reference>
<dbReference type="Proteomes" id="UP000178526">
    <property type="component" value="Unassembled WGS sequence"/>
</dbReference>
<keyword evidence="1" id="KW-0732">Signal</keyword>
<feature type="chain" id="PRO_5009532213" evidence="1">
    <location>
        <begin position="45"/>
        <end position="377"/>
    </location>
</feature>
<name>A0A1F7RMP3_9BACT</name>
<protein>
    <submittedName>
        <fullName evidence="2">Uncharacterized protein</fullName>
    </submittedName>
</protein>
<dbReference type="EMBL" id="MGDB01000024">
    <property type="protein sequence ID" value="OGL42829.1"/>
    <property type="molecule type" value="Genomic_DNA"/>
</dbReference>
<evidence type="ECO:0000256" key="1">
    <source>
        <dbReference type="SAM" id="SignalP"/>
    </source>
</evidence>
<evidence type="ECO:0000313" key="2">
    <source>
        <dbReference type="EMBL" id="OGL42829.1"/>
    </source>
</evidence>
<feature type="signal peptide" evidence="1">
    <location>
        <begin position="1"/>
        <end position="44"/>
    </location>
</feature>
<evidence type="ECO:0000313" key="3">
    <source>
        <dbReference type="Proteomes" id="UP000178526"/>
    </source>
</evidence>
<sequence>MYKIRFDGLFIKLYNNSTMKNRIFIFLASLSLSLFALSFSLAFAQDAIQCKPPSDVKSGINLINNLRMVNDGNDSLNDIYLGTGEIYFGSTFVNTPYATNSGGNLLFRNDSANITTQSNTIIFQNTAGNRMVGIYNGGAVPAAVNSSRYLIVDGKIEGYQVNGSNELCVQGTCIKSWNEASGGPNSNINYVTTTNGWTEQHFNANSRLVMESGSTMIIQQGASINNYGTYQVCKDIANNNNIPETDPNFATRFDEDDCGGTGRGVSKIIDGGDGIEITSDPNDGNTAPTPFGEGDVTIKNTGVTKITAGTPNVTIAPISGVGPVTISVSSNSYSFSCVDKPYGINDAGPTNCPGPGWYVTGWDLGQTGTMVCCHLNP</sequence>